<dbReference type="Gene3D" id="3.40.50.970">
    <property type="match status" value="1"/>
</dbReference>
<dbReference type="AlphaFoldDB" id="A0A5B8XF33"/>
<evidence type="ECO:0000256" key="9">
    <source>
        <dbReference type="ARBA" id="ARBA00023152"/>
    </source>
</evidence>
<dbReference type="GO" id="GO:0006099">
    <property type="term" value="P:tricarboxylic acid cycle"/>
    <property type="evidence" value="ECO:0007669"/>
    <property type="project" value="TreeGrafter"/>
</dbReference>
<dbReference type="GO" id="GO:0006096">
    <property type="term" value="P:glycolytic process"/>
    <property type="evidence" value="ECO:0007669"/>
    <property type="project" value="UniProtKB-KW"/>
</dbReference>
<dbReference type="PANTHER" id="PTHR23152:SF4">
    <property type="entry name" value="2-OXOADIPATE DEHYDROGENASE COMPLEX COMPONENT E1"/>
    <property type="match status" value="1"/>
</dbReference>
<keyword evidence="13" id="KW-1185">Reference proteome</keyword>
<evidence type="ECO:0000256" key="10">
    <source>
        <dbReference type="ARBA" id="ARBA00030680"/>
    </source>
</evidence>
<dbReference type="InterPro" id="IPR005475">
    <property type="entry name" value="Transketolase-like_Pyr-bd"/>
</dbReference>
<dbReference type="SUPFAM" id="SSF52518">
    <property type="entry name" value="Thiamin diphosphate-binding fold (THDP-binding)"/>
    <property type="match status" value="2"/>
</dbReference>
<dbReference type="GO" id="GO:0004591">
    <property type="term" value="F:oxoglutarate dehydrogenase (succinyl-transferring) activity"/>
    <property type="evidence" value="ECO:0007669"/>
    <property type="project" value="UniProtKB-EC"/>
</dbReference>
<dbReference type="InterPro" id="IPR032106">
    <property type="entry name" value="2-oxogl_dehyd_N"/>
</dbReference>
<dbReference type="InterPro" id="IPR029061">
    <property type="entry name" value="THDP-binding"/>
</dbReference>
<dbReference type="Gene3D" id="3.40.50.12470">
    <property type="match status" value="1"/>
</dbReference>
<dbReference type="Gene3D" id="3.40.50.11610">
    <property type="entry name" value="Multifunctional 2-oxoglutarate metabolism enzyme, C-terminal domain"/>
    <property type="match status" value="1"/>
</dbReference>
<evidence type="ECO:0000256" key="6">
    <source>
        <dbReference type="ARBA" id="ARBA00013321"/>
    </source>
</evidence>
<sequence length="914" mass="103191">MSSNDIFNQTQFLYAQNAAFIADLYKQYTANSNSVDENWRNFFASMSKDEIAAFETDFFGPSWKKRDLKVISKDEEASPKNDAQSKTQSTQKQDVACNISAFREKLIAFAHISADYNPIIPNSNRLHPEISQLLPQNQTHEGDRLKSIYLGSVGAEFSHISNLEEKNWIVSNFEALMQENLANDRQKSALEIMIKAETFEQFIHKKFPGMKRFSVEGGETSLAIINEIIYNAAKDKVKSIIIGMAHRGRLGMLTNIAEKPASTIFSEFLKTVKVDQSLGEIASDVKYHAGHKTTKNIEENEIDVEIAYNPSHLEAVNPLIIGMAYAKNKDKKATIPLLIHGDAAMIGQGIVAECFNMSGVKNYDVGGTIHLTINNQIGFTAESWQSRSSRYCTDIAKIIECPIFHVNGDDVDACVKIAKFAVQYRQKFKKDIVIDLVCSRKYGHNEGDEPFYTNPMLYNVLKDKKSPPTVYFENLLKNGNIAGDFAQKVQDEYLKKLDKDYEIGASGTKITKDEKYKDFDYKFSFQKHKTGIKKLDILPLLQKIYAIPSNFTPNSRLAKQIETRLENIMKTGELDWAAGEILAFASLVLEGKSVRITGQDSERGTFSHRHSVLTDATSGGKHNILSILSSEKASYEVCNSPLSEYAIMGFEYGYSLVQNNHLTIWEGQFGDFANGASTIFDQFISSAEQKWLLMSNLVLLLPHGFEGQGPEHSSARLERYLQACAQENIIVANPTTPANLFHILRRQLHAKFRKPLIIMSPKSLLRHKMAVSKLDEFEGEFMPIISEIRYINAKKVEKVVVTSGKLYYDLLERAGDRNDVAIIRIEQYYPFDSKAFEVEISQYKSAKMMIWAQEEPRNMGAWQFIRDYLESALENSMPKAKLSCVSRPASASPATGFEKQHQKEQAHILEDVLG</sequence>
<protein>
    <recommendedName>
        <fullName evidence="6">2-oxoglutarate dehydrogenase E1 component</fullName>
        <ecNumber evidence="5">1.2.4.2</ecNumber>
    </recommendedName>
    <alternativeName>
        <fullName evidence="10">Alpha-ketoglutarate dehydrogenase</fullName>
    </alternativeName>
</protein>
<comment type="cofactor">
    <cofactor evidence="1">
        <name>thiamine diphosphate</name>
        <dbReference type="ChEBI" id="CHEBI:58937"/>
    </cofactor>
</comment>
<organism evidence="12 13">
    <name type="scientific">Candidatus Deianiraea vastatrix</name>
    <dbReference type="NCBI Taxonomy" id="2163644"/>
    <lineage>
        <taxon>Bacteria</taxon>
        <taxon>Pseudomonadati</taxon>
        <taxon>Pseudomonadota</taxon>
        <taxon>Alphaproteobacteria</taxon>
        <taxon>Rickettsiales</taxon>
        <taxon>Candidatus Deianiraeaceae</taxon>
        <taxon>Candidatus Deianiraea</taxon>
    </lineage>
</organism>
<evidence type="ECO:0000256" key="3">
    <source>
        <dbReference type="ARBA" id="ARBA00006936"/>
    </source>
</evidence>
<evidence type="ECO:0000313" key="12">
    <source>
        <dbReference type="EMBL" id="QED23902.1"/>
    </source>
</evidence>
<feature type="domain" description="Transketolase-like pyrimidine-binding" evidence="11">
    <location>
        <begin position="574"/>
        <end position="767"/>
    </location>
</feature>
<comment type="subunit">
    <text evidence="4">Homodimer. Part of the 2-oxoglutarate dehydrogenase (OGDH) complex composed of E1 (2-oxoglutarate dehydrogenase), E2 (dihydrolipoamide succinyltransferase) and E3 (dihydrolipoamide dehydrogenase); the complex contains multiple copies of the three enzymatic components (E1, E2 and E3).</text>
</comment>
<dbReference type="PIRSF" id="PIRSF000157">
    <property type="entry name" value="Oxoglu_dh_E1"/>
    <property type="match status" value="1"/>
</dbReference>
<dbReference type="Proteomes" id="UP000321934">
    <property type="component" value="Chromosome"/>
</dbReference>
<name>A0A5B8XF33_9RICK</name>
<evidence type="ECO:0000256" key="4">
    <source>
        <dbReference type="ARBA" id="ARBA00011301"/>
    </source>
</evidence>
<gene>
    <name evidence="12" type="ORF">Deia_01121</name>
</gene>
<dbReference type="GO" id="GO:0030976">
    <property type="term" value="F:thiamine pyrophosphate binding"/>
    <property type="evidence" value="ECO:0007669"/>
    <property type="project" value="InterPro"/>
</dbReference>
<dbReference type="InterPro" id="IPR011603">
    <property type="entry name" value="2oxoglutarate_DH_E1"/>
</dbReference>
<evidence type="ECO:0000313" key="13">
    <source>
        <dbReference type="Proteomes" id="UP000321934"/>
    </source>
</evidence>
<evidence type="ECO:0000256" key="2">
    <source>
        <dbReference type="ARBA" id="ARBA00003906"/>
    </source>
</evidence>
<comment type="similarity">
    <text evidence="3">Belongs to the alpha-ketoglutarate dehydrogenase family.</text>
</comment>
<dbReference type="GO" id="GO:0045252">
    <property type="term" value="C:oxoglutarate dehydrogenase complex"/>
    <property type="evidence" value="ECO:0007669"/>
    <property type="project" value="TreeGrafter"/>
</dbReference>
<evidence type="ECO:0000259" key="11">
    <source>
        <dbReference type="SMART" id="SM00861"/>
    </source>
</evidence>
<evidence type="ECO:0000256" key="8">
    <source>
        <dbReference type="ARBA" id="ARBA00023052"/>
    </source>
</evidence>
<dbReference type="RefSeq" id="WP_146821384.1">
    <property type="nucleotide sequence ID" value="NZ_CP029077.1"/>
</dbReference>
<keyword evidence="7" id="KW-0560">Oxidoreductase</keyword>
<comment type="function">
    <text evidence="2">E1 component of the 2-oxoglutarate dehydrogenase (OGDH) complex which catalyzes the decarboxylation of 2-oxoglutarate, the first step in the conversion of 2-oxoglutarate to succinyl-CoA and CO(2).</text>
</comment>
<evidence type="ECO:0000256" key="5">
    <source>
        <dbReference type="ARBA" id="ARBA00012280"/>
    </source>
</evidence>
<dbReference type="InterPro" id="IPR042179">
    <property type="entry name" value="KGD_C_sf"/>
</dbReference>
<dbReference type="SMART" id="SM00861">
    <property type="entry name" value="Transket_pyr"/>
    <property type="match status" value="1"/>
</dbReference>
<dbReference type="EC" id="1.2.4.2" evidence="5"/>
<evidence type="ECO:0000256" key="1">
    <source>
        <dbReference type="ARBA" id="ARBA00001964"/>
    </source>
</evidence>
<dbReference type="NCBIfam" id="NF006914">
    <property type="entry name" value="PRK09404.1"/>
    <property type="match status" value="1"/>
</dbReference>
<dbReference type="InterPro" id="IPR001017">
    <property type="entry name" value="DH_E1"/>
</dbReference>
<dbReference type="PANTHER" id="PTHR23152">
    <property type="entry name" value="2-OXOGLUTARATE DEHYDROGENASE"/>
    <property type="match status" value="1"/>
</dbReference>
<keyword evidence="8" id="KW-0786">Thiamine pyrophosphate</keyword>
<proteinExistence type="inferred from homology"/>
<evidence type="ECO:0000256" key="7">
    <source>
        <dbReference type="ARBA" id="ARBA00023002"/>
    </source>
</evidence>
<keyword evidence="9" id="KW-0324">Glycolysis</keyword>
<dbReference type="Pfam" id="PF16078">
    <property type="entry name" value="2-oxogl_dehyd_N"/>
    <property type="match status" value="1"/>
</dbReference>
<dbReference type="InterPro" id="IPR031717">
    <property type="entry name" value="ODO-1/KGD_C"/>
</dbReference>
<dbReference type="Pfam" id="PF16870">
    <property type="entry name" value="OxoGdeHyase_C"/>
    <property type="match status" value="1"/>
</dbReference>
<dbReference type="Pfam" id="PF02779">
    <property type="entry name" value="Transket_pyr"/>
    <property type="match status" value="1"/>
</dbReference>
<accession>A0A5B8XF33</accession>
<dbReference type="CDD" id="cd02016">
    <property type="entry name" value="TPP_E1_OGDC_like"/>
    <property type="match status" value="1"/>
</dbReference>
<dbReference type="Pfam" id="PF00676">
    <property type="entry name" value="E1_dh"/>
    <property type="match status" value="1"/>
</dbReference>
<reference evidence="12 13" key="1">
    <citation type="journal article" date="2019" name="ISME J.">
        <title>Deianiraea, an extracellular bacterium associated with the ciliate Paramecium, suggests an alternative scenario for the evolution of Rickettsiales.</title>
        <authorList>
            <person name="Castelli M."/>
            <person name="Sabaneyeva E."/>
            <person name="Lanzoni O."/>
            <person name="Lebedeva N."/>
            <person name="Floriano A.M."/>
            <person name="Gaiarsa S."/>
            <person name="Benken K."/>
            <person name="Modeo L."/>
            <person name="Bandi C."/>
            <person name="Potekhin A."/>
            <person name="Sassera D."/>
            <person name="Petroni G."/>
        </authorList>
    </citation>
    <scope>NUCLEOTIDE SEQUENCE [LARGE SCALE GENOMIC DNA]</scope>
    <source>
        <strain evidence="12">CyL4-1</strain>
    </source>
</reference>
<dbReference type="GO" id="GO:0005829">
    <property type="term" value="C:cytosol"/>
    <property type="evidence" value="ECO:0007669"/>
    <property type="project" value="TreeGrafter"/>
</dbReference>
<dbReference type="EMBL" id="CP029077">
    <property type="protein sequence ID" value="QED23902.1"/>
    <property type="molecule type" value="Genomic_DNA"/>
</dbReference>
<dbReference type="NCBIfam" id="TIGR00239">
    <property type="entry name" value="2oxo_dh_E1"/>
    <property type="match status" value="1"/>
</dbReference>
<dbReference type="NCBIfam" id="NF008907">
    <property type="entry name" value="PRK12270.1"/>
    <property type="match status" value="1"/>
</dbReference>
<dbReference type="OrthoDB" id="9759785at2"/>